<feature type="domain" description="Methanolan biosynthesis EpsI" evidence="9">
    <location>
        <begin position="325"/>
        <end position="532"/>
    </location>
</feature>
<dbReference type="InterPro" id="IPR014263">
    <property type="entry name" value="Methanolan_biosynth_EpsI"/>
</dbReference>
<evidence type="ECO:0000256" key="8">
    <source>
        <dbReference type="SAM" id="Phobius"/>
    </source>
</evidence>
<dbReference type="AlphaFoldDB" id="A0A7C9J8M6"/>
<protein>
    <submittedName>
        <fullName evidence="10">EpsI family protein</fullName>
    </submittedName>
</protein>
<evidence type="ECO:0000256" key="2">
    <source>
        <dbReference type="ARBA" id="ARBA00022475"/>
    </source>
</evidence>
<organism evidence="10 11">
    <name type="scientific">Malikia spinosa</name>
    <dbReference type="NCBI Taxonomy" id="86180"/>
    <lineage>
        <taxon>Bacteria</taxon>
        <taxon>Pseudomonadati</taxon>
        <taxon>Pseudomonadota</taxon>
        <taxon>Betaproteobacteria</taxon>
        <taxon>Burkholderiales</taxon>
        <taxon>Comamonadaceae</taxon>
        <taxon>Malikia</taxon>
    </lineage>
</organism>
<dbReference type="EMBL" id="VYSB01000019">
    <property type="protein sequence ID" value="MYZ53388.1"/>
    <property type="molecule type" value="Genomic_DNA"/>
</dbReference>
<evidence type="ECO:0000256" key="7">
    <source>
        <dbReference type="ARBA" id="ARBA00023136"/>
    </source>
</evidence>
<keyword evidence="5" id="KW-0378">Hydrolase</keyword>
<dbReference type="RefSeq" id="WP_161126018.1">
    <property type="nucleotide sequence ID" value="NZ_VYSB01000019.1"/>
</dbReference>
<keyword evidence="7 8" id="KW-0472">Membrane</keyword>
<keyword evidence="6 8" id="KW-1133">Transmembrane helix</keyword>
<evidence type="ECO:0000313" key="11">
    <source>
        <dbReference type="Proteomes" id="UP000481947"/>
    </source>
</evidence>
<name>A0A7C9J8M6_9BURK</name>
<feature type="transmembrane region" description="Helical" evidence="8">
    <location>
        <begin position="222"/>
        <end position="250"/>
    </location>
</feature>
<keyword evidence="2" id="KW-1003">Cell membrane</keyword>
<evidence type="ECO:0000256" key="3">
    <source>
        <dbReference type="ARBA" id="ARBA00022670"/>
    </source>
</evidence>
<dbReference type="InterPro" id="IPR013426">
    <property type="entry name" value="EpsH-like"/>
</dbReference>
<feature type="transmembrane region" description="Helical" evidence="8">
    <location>
        <begin position="77"/>
        <end position="95"/>
    </location>
</feature>
<comment type="subcellular location">
    <subcellularLocation>
        <location evidence="1">Cell membrane</location>
        <topology evidence="1">Multi-pass membrane protein</topology>
    </subcellularLocation>
</comment>
<dbReference type="NCBIfam" id="NF045609">
    <property type="entry name" value="EpsI_type_B"/>
    <property type="match status" value="1"/>
</dbReference>
<evidence type="ECO:0000256" key="6">
    <source>
        <dbReference type="ARBA" id="ARBA00022989"/>
    </source>
</evidence>
<feature type="transmembrane region" description="Helical" evidence="8">
    <location>
        <begin position="20"/>
        <end position="39"/>
    </location>
</feature>
<dbReference type="NCBIfam" id="TIGR04178">
    <property type="entry name" value="exo_archaeo"/>
    <property type="match status" value="1"/>
</dbReference>
<comment type="caution">
    <text evidence="10">The sequence shown here is derived from an EMBL/GenBank/DDBJ whole genome shotgun (WGS) entry which is preliminary data.</text>
</comment>
<dbReference type="NCBIfam" id="TIGR02602">
    <property type="entry name" value="8TM_EpsH"/>
    <property type="match status" value="1"/>
</dbReference>
<accession>A0A7C9J8M6</accession>
<evidence type="ECO:0000256" key="4">
    <source>
        <dbReference type="ARBA" id="ARBA00022692"/>
    </source>
</evidence>
<dbReference type="GO" id="GO:0006508">
    <property type="term" value="P:proteolysis"/>
    <property type="evidence" value="ECO:0007669"/>
    <property type="project" value="UniProtKB-KW"/>
</dbReference>
<evidence type="ECO:0000256" key="5">
    <source>
        <dbReference type="ARBA" id="ARBA00022801"/>
    </source>
</evidence>
<dbReference type="Proteomes" id="UP000481947">
    <property type="component" value="Unassembled WGS sequence"/>
</dbReference>
<dbReference type="GO" id="GO:0005886">
    <property type="term" value="C:plasma membrane"/>
    <property type="evidence" value="ECO:0007669"/>
    <property type="project" value="UniProtKB-SubCell"/>
</dbReference>
<feature type="transmembrane region" description="Helical" evidence="8">
    <location>
        <begin position="262"/>
        <end position="286"/>
    </location>
</feature>
<gene>
    <name evidence="10" type="primary">epsI</name>
    <name evidence="10" type="ORF">F5985_14930</name>
</gene>
<reference evidence="10 11" key="1">
    <citation type="submission" date="2019-09" db="EMBL/GenBank/DDBJ databases">
        <title>Identification of Malikia spinosa a prominent benzene-, toluene-, and ethylbenzene-degrading bacterium: enrichment, isolation and whole genome sequencing.</title>
        <authorList>
            <person name="Tancsics A."/>
            <person name="Revesz F."/>
            <person name="Kriszt B."/>
        </authorList>
    </citation>
    <scope>NUCLEOTIDE SEQUENCE [LARGE SCALE GENOMIC DNA]</scope>
    <source>
        <strain evidence="10 11">AB6</strain>
    </source>
</reference>
<dbReference type="NCBIfam" id="TIGR02914">
    <property type="entry name" value="EpsI_fam"/>
    <property type="match status" value="1"/>
</dbReference>
<evidence type="ECO:0000259" key="9">
    <source>
        <dbReference type="Pfam" id="PF11984"/>
    </source>
</evidence>
<proteinExistence type="predicted"/>
<feature type="transmembrane region" description="Helical" evidence="8">
    <location>
        <begin position="51"/>
        <end position="70"/>
    </location>
</feature>
<dbReference type="GO" id="GO:0008233">
    <property type="term" value="F:peptidase activity"/>
    <property type="evidence" value="ECO:0007669"/>
    <property type="project" value="UniProtKB-KW"/>
</dbReference>
<dbReference type="Pfam" id="PF11984">
    <property type="entry name" value="DUF3485"/>
    <property type="match status" value="1"/>
</dbReference>
<feature type="transmembrane region" description="Helical" evidence="8">
    <location>
        <begin position="129"/>
        <end position="147"/>
    </location>
</feature>
<evidence type="ECO:0000313" key="10">
    <source>
        <dbReference type="EMBL" id="MYZ53388.1"/>
    </source>
</evidence>
<dbReference type="InterPro" id="IPR019127">
    <property type="entry name" value="Exosortase"/>
</dbReference>
<evidence type="ECO:0000256" key="1">
    <source>
        <dbReference type="ARBA" id="ARBA00004651"/>
    </source>
</evidence>
<dbReference type="Pfam" id="PF09721">
    <property type="entry name" value="Exosortase_EpsH"/>
    <property type="match status" value="1"/>
</dbReference>
<feature type="transmembrane region" description="Helical" evidence="8">
    <location>
        <begin position="187"/>
        <end position="210"/>
    </location>
</feature>
<keyword evidence="4 8" id="KW-0812">Transmembrane</keyword>
<dbReference type="InterPro" id="IPR054653">
    <property type="entry name" value="EpsI_type_B_pred"/>
</dbReference>
<feature type="transmembrane region" description="Helical" evidence="8">
    <location>
        <begin position="324"/>
        <end position="341"/>
    </location>
</feature>
<feature type="transmembrane region" description="Helical" evidence="8">
    <location>
        <begin position="101"/>
        <end position="122"/>
    </location>
</feature>
<dbReference type="InterPro" id="IPR026392">
    <property type="entry name" value="Exo/Archaeosortase_dom"/>
</dbReference>
<keyword evidence="3" id="KW-0645">Protease</keyword>
<sequence length="539" mass="58553">MSSGRWLNAPASLSRHAAWLGVLPVLAWLGLFGLAVMDLAQRQWILDENAYTPWLLALALLLLSVGAYQIDRSQTRASAGGALLWWAVGAPLYAVGRSQQIDLLTLLACIILLVAVVLGWGGRQALARLRFPIGFMLFALPFPGWVIDRLTSPLKVWISQGAETLLYALGYPVARSGVVLSLGPYRLLVADACTGLHSLIFLAALGLLYMHLTGPRQRWHHALLVAMLVPVSLLANGIRVVVLLLVTYYWGDAVGQAFWHDVAGLVLYVSAFGLLVLSDGLLFRWVEAGAKAARRPAALAGKQPAAPEAVPAGEGGRARWSSSLILTALLLLPAVAAQWLTPRQMMAEREPMPVLEQLVPQQMGDWLHDQGADTLLVAADLQANVQRLYSQTLSRTYVNAQGDRIMLSVAYGGRQLGNELQAHRPEFCYQAQGFSLLDAHQSVLPLAGQSLEVRRLVAVQHGRVEPITYWMTVGKQTTLPGLGRKLMQMRYGLLGEIPDGALVRISSLDGDSGRAYAMHANFVAALQQAVPGYLGMQAH</sequence>